<protein>
    <recommendedName>
        <fullName evidence="10">Probable alcohol dehydrogenase AdhA</fullName>
        <ecNumber evidence="3">1.1.1.1</ecNumber>
    </recommendedName>
</protein>
<dbReference type="InterPro" id="IPR036291">
    <property type="entry name" value="NAD(P)-bd_dom_sf"/>
</dbReference>
<organism evidence="14 15">
    <name type="scientific">Streptomyces malaysiensis subsp. samsunensis</name>
    <dbReference type="NCBI Taxonomy" id="459658"/>
    <lineage>
        <taxon>Bacteria</taxon>
        <taxon>Bacillati</taxon>
        <taxon>Actinomycetota</taxon>
        <taxon>Actinomycetes</taxon>
        <taxon>Kitasatosporales</taxon>
        <taxon>Streptomycetaceae</taxon>
        <taxon>Streptomyces</taxon>
        <taxon>Streptomyces violaceusniger group</taxon>
    </lineage>
</organism>
<dbReference type="InterPro" id="IPR002328">
    <property type="entry name" value="ADH_Zn_CS"/>
</dbReference>
<dbReference type="InterPro" id="IPR014187">
    <property type="entry name" value="ADH_Zn_typ-2"/>
</dbReference>
<gene>
    <name evidence="14" type="ORF">NQU54_01120</name>
</gene>
<keyword evidence="6 14" id="KW-0560">Oxidoreductase</keyword>
<dbReference type="PANTHER" id="PTHR42940">
    <property type="entry name" value="ALCOHOL DEHYDROGENASE 1-RELATED"/>
    <property type="match status" value="1"/>
</dbReference>
<dbReference type="InterPro" id="IPR011032">
    <property type="entry name" value="GroES-like_sf"/>
</dbReference>
<dbReference type="GO" id="GO:0004022">
    <property type="term" value="F:alcohol dehydrogenase (NAD+) activity"/>
    <property type="evidence" value="ECO:0007669"/>
    <property type="project" value="UniProtKB-EC"/>
</dbReference>
<dbReference type="Pfam" id="PF08240">
    <property type="entry name" value="ADH_N"/>
    <property type="match status" value="1"/>
</dbReference>
<comment type="caution">
    <text evidence="14">The sequence shown here is derived from an EMBL/GenBank/DDBJ whole genome shotgun (WGS) entry which is preliminary data.</text>
</comment>
<dbReference type="InterPro" id="IPR013154">
    <property type="entry name" value="ADH-like_N"/>
</dbReference>
<evidence type="ECO:0000259" key="12">
    <source>
        <dbReference type="Pfam" id="PF00107"/>
    </source>
</evidence>
<dbReference type="CDD" id="cd08298">
    <property type="entry name" value="CAD2"/>
    <property type="match status" value="1"/>
</dbReference>
<keyword evidence="5 11" id="KW-0862">Zinc</keyword>
<dbReference type="NCBIfam" id="TIGR02822">
    <property type="entry name" value="adh_fam_2"/>
    <property type="match status" value="1"/>
</dbReference>
<evidence type="ECO:0000256" key="1">
    <source>
        <dbReference type="ARBA" id="ARBA00001947"/>
    </source>
</evidence>
<evidence type="ECO:0000256" key="6">
    <source>
        <dbReference type="ARBA" id="ARBA00023002"/>
    </source>
</evidence>
<dbReference type="PROSITE" id="PS00059">
    <property type="entry name" value="ADH_ZINC"/>
    <property type="match status" value="1"/>
</dbReference>
<keyword evidence="15" id="KW-1185">Reference proteome</keyword>
<evidence type="ECO:0000256" key="11">
    <source>
        <dbReference type="RuleBase" id="RU361277"/>
    </source>
</evidence>
<evidence type="ECO:0000256" key="8">
    <source>
        <dbReference type="ARBA" id="ARBA00049164"/>
    </source>
</evidence>
<dbReference type="FunFam" id="3.40.50.720:FF:000275">
    <property type="entry name" value="Alcohol dehydrogenase AdhA"/>
    <property type="match status" value="1"/>
</dbReference>
<feature type="domain" description="Alcohol dehydrogenase-like C-terminal" evidence="12">
    <location>
        <begin position="176"/>
        <end position="289"/>
    </location>
</feature>
<evidence type="ECO:0000259" key="13">
    <source>
        <dbReference type="Pfam" id="PF08240"/>
    </source>
</evidence>
<comment type="catalytic activity">
    <reaction evidence="8">
        <text>a secondary alcohol + NAD(+) = a ketone + NADH + H(+)</text>
        <dbReference type="Rhea" id="RHEA:10740"/>
        <dbReference type="ChEBI" id="CHEBI:15378"/>
        <dbReference type="ChEBI" id="CHEBI:17087"/>
        <dbReference type="ChEBI" id="CHEBI:35681"/>
        <dbReference type="ChEBI" id="CHEBI:57540"/>
        <dbReference type="ChEBI" id="CHEBI:57945"/>
        <dbReference type="EC" id="1.1.1.1"/>
    </reaction>
</comment>
<dbReference type="Gene3D" id="3.40.50.720">
    <property type="entry name" value="NAD(P)-binding Rossmann-like Domain"/>
    <property type="match status" value="1"/>
</dbReference>
<evidence type="ECO:0000313" key="14">
    <source>
        <dbReference type="EMBL" id="MCQ8827725.1"/>
    </source>
</evidence>
<dbReference type="GO" id="GO:0005737">
    <property type="term" value="C:cytoplasm"/>
    <property type="evidence" value="ECO:0007669"/>
    <property type="project" value="TreeGrafter"/>
</dbReference>
<keyword evidence="7" id="KW-0520">NAD</keyword>
<dbReference type="InterPro" id="IPR013149">
    <property type="entry name" value="ADH-like_C"/>
</dbReference>
<dbReference type="Pfam" id="PF00107">
    <property type="entry name" value="ADH_zinc_N"/>
    <property type="match status" value="1"/>
</dbReference>
<reference evidence="14" key="1">
    <citation type="submission" date="2022-06" db="EMBL/GenBank/DDBJ databases">
        <title>WGS of actinobacteria.</title>
        <authorList>
            <person name="Thawai C."/>
        </authorList>
    </citation>
    <scope>NUCLEOTIDE SEQUENCE</scope>
    <source>
        <strain evidence="14">DSM 42010</strain>
    </source>
</reference>
<sequence length="329" mass="35194">MRAWVVPAPGRIERVELPVPRPADDELLVRVRACGVCRTDLHVRDGDLPPHRSPVVPGHEVVGEVVAAGSRARRPGAGVRIGVPWLRHTCGRCRYCVRGHENLCPFSEYTGWDADGGYAEYVTVPADYAYELPTGYTDEELAPLLCAGIIGYRALRRADLPPGGRLGIYGFGGSAHLTAQVAIAQGAVVHVLTRSPAAQALALELGAASANDAYDRPPEPLDAAILFAPVGDLVPVALEALDAGGTLSIAGIYLSAIPSLDYERHLFRERTVRSVTANTREDGREFLTAAAEHRIGVTVTPYPFDRADAALDDLAADRVNGVAVLTMPR</sequence>
<dbReference type="Gene3D" id="3.90.180.10">
    <property type="entry name" value="Medium-chain alcohol dehydrogenases, catalytic domain"/>
    <property type="match status" value="1"/>
</dbReference>
<accession>A0A9X2LR07</accession>
<evidence type="ECO:0000256" key="5">
    <source>
        <dbReference type="ARBA" id="ARBA00022833"/>
    </source>
</evidence>
<dbReference type="SUPFAM" id="SSF50129">
    <property type="entry name" value="GroES-like"/>
    <property type="match status" value="1"/>
</dbReference>
<dbReference type="AlphaFoldDB" id="A0A9X2LR07"/>
<evidence type="ECO:0000313" key="15">
    <source>
        <dbReference type="Proteomes" id="UP001142400"/>
    </source>
</evidence>
<evidence type="ECO:0000256" key="10">
    <source>
        <dbReference type="ARBA" id="ARBA00068251"/>
    </source>
</evidence>
<evidence type="ECO:0000256" key="2">
    <source>
        <dbReference type="ARBA" id="ARBA00008072"/>
    </source>
</evidence>
<dbReference type="EC" id="1.1.1.1" evidence="3"/>
<keyword evidence="4 11" id="KW-0479">Metal-binding</keyword>
<proteinExistence type="inferred from homology"/>
<dbReference type="PANTHER" id="PTHR42940:SF8">
    <property type="entry name" value="VACUOLAR PROTEIN SORTING-ASSOCIATED PROTEIN 11"/>
    <property type="match status" value="1"/>
</dbReference>
<dbReference type="GO" id="GO:0008270">
    <property type="term" value="F:zinc ion binding"/>
    <property type="evidence" value="ECO:0007669"/>
    <property type="project" value="InterPro"/>
</dbReference>
<comment type="catalytic activity">
    <reaction evidence="9">
        <text>a primary alcohol + NAD(+) = an aldehyde + NADH + H(+)</text>
        <dbReference type="Rhea" id="RHEA:10736"/>
        <dbReference type="ChEBI" id="CHEBI:15378"/>
        <dbReference type="ChEBI" id="CHEBI:15734"/>
        <dbReference type="ChEBI" id="CHEBI:17478"/>
        <dbReference type="ChEBI" id="CHEBI:57540"/>
        <dbReference type="ChEBI" id="CHEBI:57945"/>
        <dbReference type="EC" id="1.1.1.1"/>
    </reaction>
</comment>
<dbReference type="RefSeq" id="WP_257629347.1">
    <property type="nucleotide sequence ID" value="NZ_JANIIC010000001.1"/>
</dbReference>
<dbReference type="Proteomes" id="UP001142400">
    <property type="component" value="Unassembled WGS sequence"/>
</dbReference>
<evidence type="ECO:0000256" key="3">
    <source>
        <dbReference type="ARBA" id="ARBA00013190"/>
    </source>
</evidence>
<evidence type="ECO:0000256" key="7">
    <source>
        <dbReference type="ARBA" id="ARBA00023027"/>
    </source>
</evidence>
<dbReference type="SUPFAM" id="SSF51735">
    <property type="entry name" value="NAD(P)-binding Rossmann-fold domains"/>
    <property type="match status" value="1"/>
</dbReference>
<dbReference type="EMBL" id="JANIIC010000001">
    <property type="protein sequence ID" value="MCQ8827725.1"/>
    <property type="molecule type" value="Genomic_DNA"/>
</dbReference>
<evidence type="ECO:0000256" key="4">
    <source>
        <dbReference type="ARBA" id="ARBA00022723"/>
    </source>
</evidence>
<evidence type="ECO:0000256" key="9">
    <source>
        <dbReference type="ARBA" id="ARBA00049243"/>
    </source>
</evidence>
<comment type="cofactor">
    <cofactor evidence="1 11">
        <name>Zn(2+)</name>
        <dbReference type="ChEBI" id="CHEBI:29105"/>
    </cofactor>
</comment>
<comment type="similarity">
    <text evidence="2 11">Belongs to the zinc-containing alcohol dehydrogenase family.</text>
</comment>
<feature type="domain" description="Alcohol dehydrogenase-like N-terminal" evidence="13">
    <location>
        <begin position="24"/>
        <end position="133"/>
    </location>
</feature>
<name>A0A9X2LR07_STRMQ</name>